<gene>
    <name evidence="1" type="ORF">AB3G32_15445</name>
</gene>
<proteinExistence type="predicted"/>
<sequence>MNEISDITTPKLKPVITYLYNCLFDPTKKFDALEGFDDVVDYGIVKFKGLESCRKIVVKYKDKSYELGLFNYIRDNGNTLGIRNGETDSNFIQYVFG</sequence>
<accession>A0AB39WJ61</accession>
<protein>
    <submittedName>
        <fullName evidence="1">Uncharacterized protein</fullName>
    </submittedName>
</protein>
<name>A0AB39WJ61_9FLAO</name>
<dbReference type="EMBL" id="CP165627">
    <property type="protein sequence ID" value="XDV01710.1"/>
    <property type="molecule type" value="Genomic_DNA"/>
</dbReference>
<dbReference type="AlphaFoldDB" id="A0AB39WJ61"/>
<evidence type="ECO:0000313" key="1">
    <source>
        <dbReference type="EMBL" id="XDV01710.1"/>
    </source>
</evidence>
<organism evidence="1">
    <name type="scientific">Flavobacterium sp. WC2429</name>
    <dbReference type="NCBI Taxonomy" id="3234140"/>
    <lineage>
        <taxon>Bacteria</taxon>
        <taxon>Pseudomonadati</taxon>
        <taxon>Bacteroidota</taxon>
        <taxon>Flavobacteriia</taxon>
        <taxon>Flavobacteriales</taxon>
        <taxon>Flavobacteriaceae</taxon>
        <taxon>Flavobacterium</taxon>
    </lineage>
</organism>
<reference evidence="1" key="1">
    <citation type="submission" date="2024-07" db="EMBL/GenBank/DDBJ databases">
        <authorList>
            <person name="Biller S.J."/>
        </authorList>
    </citation>
    <scope>NUCLEOTIDE SEQUENCE</scope>
    <source>
        <strain evidence="1">WC2429</strain>
    </source>
</reference>
<dbReference type="RefSeq" id="WP_369765330.1">
    <property type="nucleotide sequence ID" value="NZ_CP165627.1"/>
</dbReference>